<dbReference type="STRING" id="2163413.A0A4P6XLL5"/>
<feature type="compositionally biased region" description="Gly residues" evidence="9">
    <location>
        <begin position="246"/>
        <end position="263"/>
    </location>
</feature>
<comment type="subcellular location">
    <subcellularLocation>
        <location evidence="2">Nucleus membrane</location>
        <topology evidence="2">Peripheral membrane protein</topology>
        <orientation evidence="2">Nucleoplasmic side</orientation>
    </subcellularLocation>
    <subcellularLocation>
        <location evidence="1">Nucleus</location>
        <location evidence="1">Nuclear pore complex</location>
    </subcellularLocation>
</comment>
<dbReference type="PANTHER" id="PTHR13437:SF2">
    <property type="entry name" value="NUCLEOPORIN P58_P45"/>
    <property type="match status" value="1"/>
</dbReference>
<dbReference type="InterPro" id="IPR024882">
    <property type="entry name" value="NUP58/p45/49"/>
</dbReference>
<dbReference type="GO" id="GO:0008139">
    <property type="term" value="F:nuclear localization sequence binding"/>
    <property type="evidence" value="ECO:0007669"/>
    <property type="project" value="InterPro"/>
</dbReference>
<proteinExistence type="predicted"/>
<feature type="region of interest" description="Disordered" evidence="9">
    <location>
        <begin position="246"/>
        <end position="303"/>
    </location>
</feature>
<organism evidence="10 11">
    <name type="scientific">Metschnikowia aff. pulcherrima</name>
    <dbReference type="NCBI Taxonomy" id="2163413"/>
    <lineage>
        <taxon>Eukaryota</taxon>
        <taxon>Fungi</taxon>
        <taxon>Dikarya</taxon>
        <taxon>Ascomycota</taxon>
        <taxon>Saccharomycotina</taxon>
        <taxon>Pichiomycetes</taxon>
        <taxon>Metschnikowiaceae</taxon>
        <taxon>Metschnikowia</taxon>
    </lineage>
</organism>
<accession>A0A4P6XLL5</accession>
<dbReference type="Proteomes" id="UP000292447">
    <property type="component" value="Chromosome III"/>
</dbReference>
<dbReference type="PANTHER" id="PTHR13437">
    <property type="entry name" value="NUCLEOPORIN P58/P45 NUCLEOPORIN-LIKE PROTEIN 1"/>
    <property type="match status" value="1"/>
</dbReference>
<feature type="compositionally biased region" description="Polar residues" evidence="9">
    <location>
        <begin position="157"/>
        <end position="168"/>
    </location>
</feature>
<evidence type="ECO:0000256" key="2">
    <source>
        <dbReference type="ARBA" id="ARBA00004620"/>
    </source>
</evidence>
<feature type="compositionally biased region" description="Low complexity" evidence="9">
    <location>
        <begin position="104"/>
        <end position="135"/>
    </location>
</feature>
<evidence type="ECO:0000256" key="8">
    <source>
        <dbReference type="ARBA" id="ARBA00023242"/>
    </source>
</evidence>
<dbReference type="EMBL" id="CP034458">
    <property type="protein sequence ID" value="QBM88272.1"/>
    <property type="molecule type" value="Genomic_DNA"/>
</dbReference>
<gene>
    <name evidence="10" type="primary">MPUL0C02380</name>
    <name evidence="10" type="ORF">METSCH_C02380</name>
</gene>
<feature type="compositionally biased region" description="Polar residues" evidence="9">
    <location>
        <begin position="42"/>
        <end position="52"/>
    </location>
</feature>
<dbReference type="GO" id="GO:0017056">
    <property type="term" value="F:structural constituent of nuclear pore"/>
    <property type="evidence" value="ECO:0007669"/>
    <property type="project" value="InterPro"/>
</dbReference>
<evidence type="ECO:0000256" key="5">
    <source>
        <dbReference type="ARBA" id="ARBA00022927"/>
    </source>
</evidence>
<keyword evidence="5" id="KW-0653">Protein transport</keyword>
<dbReference type="InterPro" id="IPR025574">
    <property type="entry name" value="Nucleoporin_FG_rpt"/>
</dbReference>
<evidence type="ECO:0000313" key="10">
    <source>
        <dbReference type="EMBL" id="QBM88272.1"/>
    </source>
</evidence>
<dbReference type="Gene3D" id="6.10.140.1350">
    <property type="match status" value="1"/>
</dbReference>
<dbReference type="GO" id="GO:0006606">
    <property type="term" value="P:protein import into nucleus"/>
    <property type="evidence" value="ECO:0007669"/>
    <property type="project" value="UniProtKB-ARBA"/>
</dbReference>
<keyword evidence="4" id="KW-0509">mRNA transport</keyword>
<dbReference type="GO" id="GO:0051028">
    <property type="term" value="P:mRNA transport"/>
    <property type="evidence" value="ECO:0007669"/>
    <property type="project" value="UniProtKB-KW"/>
</dbReference>
<feature type="compositionally biased region" description="Low complexity" evidence="9">
    <location>
        <begin position="21"/>
        <end position="35"/>
    </location>
</feature>
<evidence type="ECO:0000256" key="9">
    <source>
        <dbReference type="SAM" id="MobiDB-lite"/>
    </source>
</evidence>
<evidence type="ECO:0000256" key="3">
    <source>
        <dbReference type="ARBA" id="ARBA00022448"/>
    </source>
</evidence>
<keyword evidence="8" id="KW-0539">Nucleus</keyword>
<sequence>MFGASNNTANPFLFGSKPATGAPAASPFGASSSTGGLFGQKPASTTNLNSGANSGGLFGNQNAAKPAAPGGLFGSAPALQNNASGGLFGSNNAGTQASGGLFGNTNNNTQNNTQNNATAGGLFGSNNANTTNTNPAGGGGLFGGNTAAAPSSGGLFGSSNNQNTNSAPNGGLFGSNNTNTNANTGGLFGQKPAAPAAPGGGLFGSTNTGTGGGLFGGNASNANNTNINTNTGGLFGGSSNTNASGGLFGGGAKPSQGNTGGLFGASNNASGGLFGGQQQQQQQQQQQPPPQLTSMTRLSDLPPDLKNELQQLDLYIEQQLLIATTLDADLGKHEGLVKLIPYDIEYLHTKISSIKQALRSDEDQLRALKSVNDELTEDISNIMHLIIQLATPGTKLSSSFHLNEFFVKKINKYRELLSSYENVINESVHVTSGLEKSCNESNASIYSVVEVVKNQYSVFMELCEVVAQLHGEVEKLRS</sequence>
<evidence type="ECO:0000256" key="1">
    <source>
        <dbReference type="ARBA" id="ARBA00004567"/>
    </source>
</evidence>
<feature type="region of interest" description="Disordered" evidence="9">
    <location>
        <begin position="99"/>
        <end position="205"/>
    </location>
</feature>
<reference evidence="11" key="1">
    <citation type="submission" date="2019-03" db="EMBL/GenBank/DDBJ databases">
        <title>Snf2 controls pulcherriminic acid biosynthesis and connects pigmentation and antifungal activity of the yeast Metschnikowia pulcherrima.</title>
        <authorList>
            <person name="Gore-Lloyd D."/>
            <person name="Sumann I."/>
            <person name="Brachmann A.O."/>
            <person name="Schneeberger K."/>
            <person name="Ortiz-Merino R.A."/>
            <person name="Moreno-Beltran M."/>
            <person name="Schlaefli M."/>
            <person name="Kirner P."/>
            <person name="Santos Kron A."/>
            <person name="Wolfe K.H."/>
            <person name="Piel J."/>
            <person name="Ahrens C.H."/>
            <person name="Henk D."/>
            <person name="Freimoser F.M."/>
        </authorList>
    </citation>
    <scope>NUCLEOTIDE SEQUENCE [LARGE SCALE GENOMIC DNA]</scope>
    <source>
        <strain evidence="11">APC 1.2</strain>
    </source>
</reference>
<name>A0A4P6XLL5_9ASCO</name>
<feature type="region of interest" description="Disordered" evidence="9">
    <location>
        <begin position="21"/>
        <end position="52"/>
    </location>
</feature>
<keyword evidence="7" id="KW-0906">Nuclear pore complex</keyword>
<keyword evidence="6" id="KW-0811">Translocation</keyword>
<protein>
    <submittedName>
        <fullName evidence="10">Nucleoporin p58/p45</fullName>
    </submittedName>
</protein>
<evidence type="ECO:0000256" key="4">
    <source>
        <dbReference type="ARBA" id="ARBA00022816"/>
    </source>
</evidence>
<dbReference type="AlphaFoldDB" id="A0A4P6XLL5"/>
<evidence type="ECO:0000313" key="11">
    <source>
        <dbReference type="Proteomes" id="UP000292447"/>
    </source>
</evidence>
<dbReference type="Pfam" id="PF13634">
    <property type="entry name" value="Nucleoporin_FG"/>
    <property type="match status" value="2"/>
</dbReference>
<evidence type="ECO:0000256" key="7">
    <source>
        <dbReference type="ARBA" id="ARBA00023132"/>
    </source>
</evidence>
<dbReference type="GO" id="GO:0031965">
    <property type="term" value="C:nuclear membrane"/>
    <property type="evidence" value="ECO:0007669"/>
    <property type="project" value="UniProtKB-SubCell"/>
</dbReference>
<keyword evidence="11" id="KW-1185">Reference proteome</keyword>
<feature type="compositionally biased region" description="Low complexity" evidence="9">
    <location>
        <begin position="277"/>
        <end position="286"/>
    </location>
</feature>
<evidence type="ECO:0000256" key="6">
    <source>
        <dbReference type="ARBA" id="ARBA00023010"/>
    </source>
</evidence>
<dbReference type="GO" id="GO:0044613">
    <property type="term" value="C:nuclear pore central transport channel"/>
    <property type="evidence" value="ECO:0007669"/>
    <property type="project" value="UniProtKB-ARBA"/>
</dbReference>
<keyword evidence="3" id="KW-0813">Transport</keyword>